<organism evidence="4 5">
    <name type="scientific">Thelonectria olida</name>
    <dbReference type="NCBI Taxonomy" id="1576542"/>
    <lineage>
        <taxon>Eukaryota</taxon>
        <taxon>Fungi</taxon>
        <taxon>Dikarya</taxon>
        <taxon>Ascomycota</taxon>
        <taxon>Pezizomycotina</taxon>
        <taxon>Sordariomycetes</taxon>
        <taxon>Hypocreomycetidae</taxon>
        <taxon>Hypocreales</taxon>
        <taxon>Nectriaceae</taxon>
        <taxon>Thelonectria</taxon>
    </lineage>
</organism>
<proteinExistence type="inferred from homology"/>
<keyword evidence="5" id="KW-1185">Reference proteome</keyword>
<evidence type="ECO:0000256" key="2">
    <source>
        <dbReference type="ARBA" id="ARBA00022857"/>
    </source>
</evidence>
<accession>A0A9P8VPP5</accession>
<reference evidence="4 5" key="1">
    <citation type="journal article" date="2021" name="Nat. Commun.">
        <title>Genetic determinants of endophytism in the Arabidopsis root mycobiome.</title>
        <authorList>
            <person name="Mesny F."/>
            <person name="Miyauchi S."/>
            <person name="Thiergart T."/>
            <person name="Pickel B."/>
            <person name="Atanasova L."/>
            <person name="Karlsson M."/>
            <person name="Huettel B."/>
            <person name="Barry K.W."/>
            <person name="Haridas S."/>
            <person name="Chen C."/>
            <person name="Bauer D."/>
            <person name="Andreopoulos W."/>
            <person name="Pangilinan J."/>
            <person name="LaButti K."/>
            <person name="Riley R."/>
            <person name="Lipzen A."/>
            <person name="Clum A."/>
            <person name="Drula E."/>
            <person name="Henrissat B."/>
            <person name="Kohler A."/>
            <person name="Grigoriev I.V."/>
            <person name="Martin F.M."/>
            <person name="Hacquard S."/>
        </authorList>
    </citation>
    <scope>NUCLEOTIDE SEQUENCE [LARGE SCALE GENOMIC DNA]</scope>
    <source>
        <strain evidence="4 5">MPI-CAGE-CH-0241</strain>
    </source>
</reference>
<dbReference type="AlphaFoldDB" id="A0A9P8VPP5"/>
<dbReference type="InterPro" id="IPR036291">
    <property type="entry name" value="NAD(P)-bd_dom_sf"/>
</dbReference>
<dbReference type="OrthoDB" id="9876299at2759"/>
<dbReference type="PANTHER" id="PTHR43544">
    <property type="entry name" value="SHORT-CHAIN DEHYDROGENASE/REDUCTASE"/>
    <property type="match status" value="1"/>
</dbReference>
<sequence length="254" mass="26934">MVSSENKDTINVLITGANRGIGKALFKAFASRPGHTVIAGVRDPSNKSSKALQSLAFGRGSKAILVKIDSASETDFPTAMEALGSQHGIEKLDLVIANAGISKYFGKASVTPVQEMLDHFTINAVGPLLLFQATSSLLSASHEPKFVAISSGAGSIGGMDKLPVENTAYGSSKTALNFITRRIHFENSHLIAFSINPGWLQTDLGNHAAQSSGMSEAPVAVEDGVHGIVDVIDKATRENTSGRFLSWDEQELPW</sequence>
<gene>
    <name evidence="4" type="ORF">B0T10DRAFT_502697</name>
</gene>
<protein>
    <submittedName>
        <fullName evidence="4">Uncharacterized protein</fullName>
    </submittedName>
</protein>
<name>A0A9P8VPP5_9HYPO</name>
<evidence type="ECO:0000256" key="3">
    <source>
        <dbReference type="ARBA" id="ARBA00023002"/>
    </source>
</evidence>
<dbReference type="GO" id="GO:0005737">
    <property type="term" value="C:cytoplasm"/>
    <property type="evidence" value="ECO:0007669"/>
    <property type="project" value="TreeGrafter"/>
</dbReference>
<evidence type="ECO:0000256" key="1">
    <source>
        <dbReference type="ARBA" id="ARBA00006484"/>
    </source>
</evidence>
<evidence type="ECO:0000313" key="5">
    <source>
        <dbReference type="Proteomes" id="UP000777438"/>
    </source>
</evidence>
<dbReference type="InterPro" id="IPR002347">
    <property type="entry name" value="SDR_fam"/>
</dbReference>
<dbReference type="Proteomes" id="UP000777438">
    <property type="component" value="Unassembled WGS sequence"/>
</dbReference>
<dbReference type="CDD" id="cd05325">
    <property type="entry name" value="carb_red_sniffer_like_SDR_c"/>
    <property type="match status" value="1"/>
</dbReference>
<comment type="caution">
    <text evidence="4">The sequence shown here is derived from an EMBL/GenBank/DDBJ whole genome shotgun (WGS) entry which is preliminary data.</text>
</comment>
<dbReference type="PANTHER" id="PTHR43544:SF7">
    <property type="entry name" value="NADB-LER2"/>
    <property type="match status" value="1"/>
</dbReference>
<dbReference type="Gene3D" id="3.40.50.720">
    <property type="entry name" value="NAD(P)-binding Rossmann-like Domain"/>
    <property type="match status" value="1"/>
</dbReference>
<evidence type="ECO:0000313" key="4">
    <source>
        <dbReference type="EMBL" id="KAH6866240.1"/>
    </source>
</evidence>
<keyword evidence="2" id="KW-0521">NADP</keyword>
<dbReference type="InterPro" id="IPR051468">
    <property type="entry name" value="Fungal_SecMetab_SDRs"/>
</dbReference>
<dbReference type="PRINTS" id="PR00081">
    <property type="entry name" value="GDHRDH"/>
</dbReference>
<comment type="similarity">
    <text evidence="1">Belongs to the short-chain dehydrogenases/reductases (SDR) family.</text>
</comment>
<dbReference type="SUPFAM" id="SSF51735">
    <property type="entry name" value="NAD(P)-binding Rossmann-fold domains"/>
    <property type="match status" value="1"/>
</dbReference>
<dbReference type="Pfam" id="PF00106">
    <property type="entry name" value="adh_short"/>
    <property type="match status" value="1"/>
</dbReference>
<keyword evidence="3" id="KW-0560">Oxidoreductase</keyword>
<dbReference type="EMBL" id="JAGPYM010000126">
    <property type="protein sequence ID" value="KAH6866240.1"/>
    <property type="molecule type" value="Genomic_DNA"/>
</dbReference>
<dbReference type="GO" id="GO:0016491">
    <property type="term" value="F:oxidoreductase activity"/>
    <property type="evidence" value="ECO:0007669"/>
    <property type="project" value="UniProtKB-KW"/>
</dbReference>